<evidence type="ECO:0000313" key="6">
    <source>
        <dbReference type="Proteomes" id="UP000317778"/>
    </source>
</evidence>
<name>A0A532V8Z8_UNCT6</name>
<evidence type="ECO:0000256" key="2">
    <source>
        <dbReference type="ARBA" id="ARBA00022803"/>
    </source>
</evidence>
<keyword evidence="4" id="KW-0812">Transmembrane</keyword>
<feature type="transmembrane region" description="Helical" evidence="4">
    <location>
        <begin position="492"/>
        <end position="513"/>
    </location>
</feature>
<evidence type="ECO:0000256" key="4">
    <source>
        <dbReference type="SAM" id="Phobius"/>
    </source>
</evidence>
<gene>
    <name evidence="5" type="ORF">CEE36_03075</name>
</gene>
<feature type="repeat" description="TPR" evidence="3">
    <location>
        <begin position="204"/>
        <end position="237"/>
    </location>
</feature>
<dbReference type="PANTHER" id="PTHR44858:SF1">
    <property type="entry name" value="UDP-N-ACETYLGLUCOSAMINE--PEPTIDE N-ACETYLGLUCOSAMINYLTRANSFERASE SPINDLY-RELATED"/>
    <property type="match status" value="1"/>
</dbReference>
<feature type="repeat" description="TPR" evidence="3">
    <location>
        <begin position="398"/>
        <end position="431"/>
    </location>
</feature>
<feature type="repeat" description="TPR" evidence="3">
    <location>
        <begin position="68"/>
        <end position="101"/>
    </location>
</feature>
<dbReference type="PANTHER" id="PTHR44858">
    <property type="entry name" value="TETRATRICOPEPTIDE REPEAT PROTEIN 6"/>
    <property type="match status" value="1"/>
</dbReference>
<evidence type="ECO:0000256" key="1">
    <source>
        <dbReference type="ARBA" id="ARBA00022737"/>
    </source>
</evidence>
<dbReference type="SMART" id="SM00028">
    <property type="entry name" value="TPR"/>
    <property type="match status" value="11"/>
</dbReference>
<feature type="repeat" description="TPR" evidence="3">
    <location>
        <begin position="272"/>
        <end position="305"/>
    </location>
</feature>
<dbReference type="Pfam" id="PF13432">
    <property type="entry name" value="TPR_16"/>
    <property type="match status" value="1"/>
</dbReference>
<dbReference type="SUPFAM" id="SSF48452">
    <property type="entry name" value="TPR-like"/>
    <property type="match status" value="2"/>
</dbReference>
<evidence type="ECO:0000313" key="5">
    <source>
        <dbReference type="EMBL" id="TKJ43683.1"/>
    </source>
</evidence>
<keyword evidence="1" id="KW-0677">Repeat</keyword>
<dbReference type="Gene3D" id="1.25.40.10">
    <property type="entry name" value="Tetratricopeptide repeat domain"/>
    <property type="match status" value="2"/>
</dbReference>
<dbReference type="Proteomes" id="UP000317778">
    <property type="component" value="Unassembled WGS sequence"/>
</dbReference>
<dbReference type="AlphaFoldDB" id="A0A532V8Z8"/>
<feature type="repeat" description="TPR" evidence="3">
    <location>
        <begin position="238"/>
        <end position="271"/>
    </location>
</feature>
<comment type="caution">
    <text evidence="5">The sequence shown here is derived from an EMBL/GenBank/DDBJ whole genome shotgun (WGS) entry which is preliminary data.</text>
</comment>
<keyword evidence="2 3" id="KW-0802">TPR repeat</keyword>
<dbReference type="InterPro" id="IPR050498">
    <property type="entry name" value="Ycf3"/>
</dbReference>
<dbReference type="Pfam" id="PF13181">
    <property type="entry name" value="TPR_8"/>
    <property type="match status" value="1"/>
</dbReference>
<feature type="transmembrane region" description="Helical" evidence="4">
    <location>
        <begin position="534"/>
        <end position="551"/>
    </location>
</feature>
<feature type="repeat" description="TPR" evidence="3">
    <location>
        <begin position="102"/>
        <end position="135"/>
    </location>
</feature>
<keyword evidence="4" id="KW-0472">Membrane</keyword>
<dbReference type="Pfam" id="PF13424">
    <property type="entry name" value="TPR_12"/>
    <property type="match status" value="1"/>
</dbReference>
<reference evidence="5 6" key="1">
    <citation type="submission" date="2017-06" db="EMBL/GenBank/DDBJ databases">
        <title>Novel microbial phyla capable of carbon fixation and sulfur reduction in deep-sea sediments.</title>
        <authorList>
            <person name="Huang J."/>
            <person name="Baker B."/>
            <person name="Wang Y."/>
        </authorList>
    </citation>
    <scope>NUCLEOTIDE SEQUENCE [LARGE SCALE GENOMIC DNA]</scope>
    <source>
        <strain evidence="5">B3_TA06</strain>
    </source>
</reference>
<dbReference type="Pfam" id="PF14559">
    <property type="entry name" value="TPR_19"/>
    <property type="match status" value="1"/>
</dbReference>
<dbReference type="EMBL" id="NJBO01000003">
    <property type="protein sequence ID" value="TKJ43683.1"/>
    <property type="molecule type" value="Genomic_DNA"/>
</dbReference>
<protein>
    <submittedName>
        <fullName evidence="5">Uncharacterized protein</fullName>
    </submittedName>
</protein>
<proteinExistence type="predicted"/>
<dbReference type="InterPro" id="IPR011990">
    <property type="entry name" value="TPR-like_helical_dom_sf"/>
</dbReference>
<dbReference type="PROSITE" id="PS50005">
    <property type="entry name" value="TPR"/>
    <property type="match status" value="6"/>
</dbReference>
<organism evidence="5 6">
    <name type="scientific">candidate division TA06 bacterium B3_TA06</name>
    <dbReference type="NCBI Taxonomy" id="2012487"/>
    <lineage>
        <taxon>Bacteria</taxon>
        <taxon>Bacteria division TA06</taxon>
    </lineage>
</organism>
<accession>A0A532V8Z8</accession>
<dbReference type="InterPro" id="IPR019734">
    <property type="entry name" value="TPR_rpt"/>
</dbReference>
<sequence>MSLRRELLFLISLSFGLFIFCGERELTPQEIFRSDSFYTEALRYEKFGNLDSARVLCENALRINPKHYDAQRKLAAIYFVTQDYPQAEGTYRSCVELKPDDFWTQYNLGLALLYQGKFSEAALAIRKAIEIDSTRIFAFIHLTGALIGKGDVVNAEIEIRKAMSIEPQNVDFRLHHAWILFVKQDFDRMEEEVDNVLLSNPDITFAHYLRAIIWLVRNKLDRAEVEFKKAIELEPNLPQLHALLGGVKLKTGNLGEAEEELKRALELGDTHPSTYNNLATLYERQGRTQEAEETYIKAIELSSDDPTPYNNLAFLLFYKGELDSSSVVFSKALTLAKEGEAPSIKDIAEDFTKVLLIKGWENCILGDLDEATLEIDSAISVLNNYEVRSRGSEKILKVNANTLRGIVYLKQRKPGQATEKFAKALENDPRDTVARYNLALAYLMAGRFDNAELAASAAIYLAGEKGYPEGESLLTYIKKKREERNAGFRFHWIQLGALVLVVGWLAASMCVFFHKKIGKTKKGQEFRRRWAYTFMLIWIALAFIFFIFPYTKIVTFPTGGQVELDQDRIRLPQEISPDFSRIAQPQIMTFPEEPKFQIDMVLDLRSYAPQSP</sequence>
<keyword evidence="4" id="KW-1133">Transmembrane helix</keyword>
<evidence type="ECO:0000256" key="3">
    <source>
        <dbReference type="PROSITE-ProRule" id="PRU00339"/>
    </source>
</evidence>